<dbReference type="Proteomes" id="UP000257080">
    <property type="component" value="Unassembled WGS sequence"/>
</dbReference>
<evidence type="ECO:0000256" key="6">
    <source>
        <dbReference type="ARBA" id="ARBA00023163"/>
    </source>
</evidence>
<dbReference type="GO" id="GO:0016020">
    <property type="term" value="C:membrane"/>
    <property type="evidence" value="ECO:0007669"/>
    <property type="project" value="UniProtKB-SubCell"/>
</dbReference>
<dbReference type="Gene3D" id="1.10.10.1320">
    <property type="entry name" value="Anti-sigma factor, zinc-finger domain"/>
    <property type="match status" value="1"/>
</dbReference>
<evidence type="ECO:0000259" key="8">
    <source>
        <dbReference type="Pfam" id="PF13490"/>
    </source>
</evidence>
<keyword evidence="2 7" id="KW-0812">Transmembrane</keyword>
<dbReference type="GO" id="GO:0006417">
    <property type="term" value="P:regulation of translation"/>
    <property type="evidence" value="ECO:0007669"/>
    <property type="project" value="TreeGrafter"/>
</dbReference>
<dbReference type="PANTHER" id="PTHR37461:SF1">
    <property type="entry name" value="ANTI-SIGMA-K FACTOR RSKA"/>
    <property type="match status" value="1"/>
</dbReference>
<proteinExistence type="predicted"/>
<dbReference type="Pfam" id="PF13490">
    <property type="entry name" value="zf-HC2"/>
    <property type="match status" value="1"/>
</dbReference>
<accession>A0A3E0W642</accession>
<dbReference type="EMBL" id="NBXE01000035">
    <property type="protein sequence ID" value="RFA24822.1"/>
    <property type="molecule type" value="Genomic_DNA"/>
</dbReference>
<evidence type="ECO:0000256" key="2">
    <source>
        <dbReference type="ARBA" id="ARBA00022692"/>
    </source>
</evidence>
<dbReference type="InterPro" id="IPR051474">
    <property type="entry name" value="Anti-sigma-K/W_factor"/>
</dbReference>
<keyword evidence="3 7" id="KW-1133">Transmembrane helix</keyword>
<evidence type="ECO:0000256" key="4">
    <source>
        <dbReference type="ARBA" id="ARBA00023015"/>
    </source>
</evidence>
<evidence type="ECO:0000256" key="3">
    <source>
        <dbReference type="ARBA" id="ARBA00022989"/>
    </source>
</evidence>
<evidence type="ECO:0000256" key="1">
    <source>
        <dbReference type="ARBA" id="ARBA00004167"/>
    </source>
</evidence>
<reference evidence="9 10" key="1">
    <citation type="submission" date="2017-04" db="EMBL/GenBank/DDBJ databases">
        <title>Comparative genome analysis of Subtercola boreus.</title>
        <authorList>
            <person name="Cho Y.-J."/>
            <person name="Cho A."/>
            <person name="Kim O.-S."/>
            <person name="Lee J.-I."/>
        </authorList>
    </citation>
    <scope>NUCLEOTIDE SEQUENCE [LARGE SCALE GENOMIC DNA]</scope>
    <source>
        <strain evidence="9 10">P28004</strain>
    </source>
</reference>
<protein>
    <recommendedName>
        <fullName evidence="8">Putative zinc-finger domain-containing protein</fullName>
    </recommendedName>
</protein>
<gene>
    <name evidence="9" type="ORF">B7R25_14700</name>
</gene>
<sequence length="253" mass="26398">MTDPDFDSPGVDRYREWDAAYVLGSLSPAERHEYEHHLAGCPECRAALAELAGMPGLLASIPRAEALELLDPAAPSSAAPAPVALRDPLLSSPLLPSPTRTRTRTRPRPRVLVAAAAFTAVAAAIAVTLALSFGRTPGLPPEPTPGATLASQLTFTAEVPSPLTAVATLDDEPWGTRIDWTCTYEKLGGSAYARDYAMVVTERSGASTRVATWTSGPGTTATPTATTSIHRADIASVSIVDGDSGAVLLRSDP</sequence>
<keyword evidence="4" id="KW-0805">Transcription regulation</keyword>
<evidence type="ECO:0000256" key="5">
    <source>
        <dbReference type="ARBA" id="ARBA00023136"/>
    </source>
</evidence>
<dbReference type="RefSeq" id="WP_116419723.1">
    <property type="nucleotide sequence ID" value="NZ_NBXC01000030.1"/>
</dbReference>
<comment type="subcellular location">
    <subcellularLocation>
        <location evidence="1">Membrane</location>
        <topology evidence="1">Single-pass membrane protein</topology>
    </subcellularLocation>
</comment>
<organism evidence="9 10">
    <name type="scientific">Subtercola boreus</name>
    <dbReference type="NCBI Taxonomy" id="120213"/>
    <lineage>
        <taxon>Bacteria</taxon>
        <taxon>Bacillati</taxon>
        <taxon>Actinomycetota</taxon>
        <taxon>Actinomycetes</taxon>
        <taxon>Micrococcales</taxon>
        <taxon>Microbacteriaceae</taxon>
        <taxon>Subtercola</taxon>
    </lineage>
</organism>
<keyword evidence="6" id="KW-0804">Transcription</keyword>
<dbReference type="InterPro" id="IPR041916">
    <property type="entry name" value="Anti_sigma_zinc_sf"/>
</dbReference>
<evidence type="ECO:0000313" key="10">
    <source>
        <dbReference type="Proteomes" id="UP000257080"/>
    </source>
</evidence>
<dbReference type="OrthoDB" id="5242431at2"/>
<name>A0A3E0W642_9MICO</name>
<evidence type="ECO:0000256" key="7">
    <source>
        <dbReference type="SAM" id="Phobius"/>
    </source>
</evidence>
<feature type="domain" description="Putative zinc-finger" evidence="8">
    <location>
        <begin position="20"/>
        <end position="45"/>
    </location>
</feature>
<dbReference type="GO" id="GO:0016989">
    <property type="term" value="F:sigma factor antagonist activity"/>
    <property type="evidence" value="ECO:0007669"/>
    <property type="project" value="TreeGrafter"/>
</dbReference>
<dbReference type="InterPro" id="IPR027383">
    <property type="entry name" value="Znf_put"/>
</dbReference>
<comment type="caution">
    <text evidence="9">The sequence shown here is derived from an EMBL/GenBank/DDBJ whole genome shotgun (WGS) entry which is preliminary data.</text>
</comment>
<keyword evidence="5 7" id="KW-0472">Membrane</keyword>
<evidence type="ECO:0000313" key="9">
    <source>
        <dbReference type="EMBL" id="RFA24822.1"/>
    </source>
</evidence>
<dbReference type="PANTHER" id="PTHR37461">
    <property type="entry name" value="ANTI-SIGMA-K FACTOR RSKA"/>
    <property type="match status" value="1"/>
</dbReference>
<dbReference type="AlphaFoldDB" id="A0A3E0W642"/>
<feature type="transmembrane region" description="Helical" evidence="7">
    <location>
        <begin position="111"/>
        <end position="133"/>
    </location>
</feature>